<evidence type="ECO:0000313" key="2">
    <source>
        <dbReference type="Proteomes" id="UP000244571"/>
    </source>
</evidence>
<dbReference type="Proteomes" id="UP000244571">
    <property type="component" value="Chromosome"/>
</dbReference>
<sequence>MLQGPIIFALARMRNRTLCQDIFARVFLIQVFARITSLDIYPCALFSLELPALTSPVPRE</sequence>
<name>A0A2R4XHI9_9BURK</name>
<gene>
    <name evidence="1" type="ORF">DBV39_05660</name>
</gene>
<evidence type="ECO:0000313" key="1">
    <source>
        <dbReference type="EMBL" id="AWB33276.1"/>
    </source>
</evidence>
<protein>
    <submittedName>
        <fullName evidence="1">Uncharacterized protein</fullName>
    </submittedName>
</protein>
<dbReference type="AlphaFoldDB" id="A0A2R4XHI9"/>
<proteinExistence type="predicted"/>
<dbReference type="KEGG" id="boz:DBV39_05660"/>
<dbReference type="EMBL" id="CP028901">
    <property type="protein sequence ID" value="AWB33276.1"/>
    <property type="molecule type" value="Genomic_DNA"/>
</dbReference>
<reference evidence="1 2" key="1">
    <citation type="submission" date="2018-04" db="EMBL/GenBank/DDBJ databases">
        <title>Bordetella sp. HZ20 isolated from seawater.</title>
        <authorList>
            <person name="Sun C."/>
        </authorList>
    </citation>
    <scope>NUCLEOTIDE SEQUENCE [LARGE SCALE GENOMIC DNA]</scope>
    <source>
        <strain evidence="1 2">HZ20</strain>
    </source>
</reference>
<organism evidence="1 2">
    <name type="scientific">Orrella marina</name>
    <dbReference type="NCBI Taxonomy" id="2163011"/>
    <lineage>
        <taxon>Bacteria</taxon>
        <taxon>Pseudomonadati</taxon>
        <taxon>Pseudomonadota</taxon>
        <taxon>Betaproteobacteria</taxon>
        <taxon>Burkholderiales</taxon>
        <taxon>Alcaligenaceae</taxon>
        <taxon>Orrella</taxon>
    </lineage>
</organism>
<accession>A0A2R4XHI9</accession>
<keyword evidence="2" id="KW-1185">Reference proteome</keyword>